<evidence type="ECO:0000256" key="4">
    <source>
        <dbReference type="ARBA" id="ARBA00007540"/>
    </source>
</evidence>
<dbReference type="PANTHER" id="PTHR13403:SF6">
    <property type="entry name" value="SNURPORTIN-1"/>
    <property type="match status" value="1"/>
</dbReference>
<dbReference type="InterPro" id="IPR047857">
    <property type="entry name" value="Snurportin1_C"/>
</dbReference>
<keyword evidence="8" id="KW-0694">RNA-binding</keyword>
<comment type="similarity">
    <text evidence="4">Belongs to the snurportin family.</text>
</comment>
<comment type="caution">
    <text evidence="11">The sequence shown here is derived from an EMBL/GenBank/DDBJ whole genome shotgun (WGS) entry which is preliminary data.</text>
</comment>
<reference evidence="11" key="1">
    <citation type="submission" date="2019-08" db="EMBL/GenBank/DDBJ databases">
        <title>The genome of the North American firefly Photinus pyralis.</title>
        <authorList>
            <consortium name="Photinus pyralis genome working group"/>
            <person name="Fallon T.R."/>
            <person name="Sander Lower S.E."/>
            <person name="Weng J.-K."/>
        </authorList>
    </citation>
    <scope>NUCLEOTIDE SEQUENCE</scope>
    <source>
        <strain evidence="11">TRF0915ILg1</strain>
        <tissue evidence="11">Whole body</tissue>
    </source>
</reference>
<dbReference type="InterPro" id="IPR017336">
    <property type="entry name" value="Snurportin-1"/>
</dbReference>
<dbReference type="GO" id="GO:0003723">
    <property type="term" value="F:RNA binding"/>
    <property type="evidence" value="ECO:0007669"/>
    <property type="project" value="UniProtKB-KW"/>
</dbReference>
<dbReference type="Gene3D" id="3.30.470.30">
    <property type="entry name" value="DNA ligase/mRNA capping enzyme"/>
    <property type="match status" value="1"/>
</dbReference>
<evidence type="ECO:0000256" key="7">
    <source>
        <dbReference type="ARBA" id="ARBA00022490"/>
    </source>
</evidence>
<dbReference type="GO" id="GO:0005737">
    <property type="term" value="C:cytoplasm"/>
    <property type="evidence" value="ECO:0007669"/>
    <property type="project" value="UniProtKB-SubCell"/>
</dbReference>
<evidence type="ECO:0000256" key="9">
    <source>
        <dbReference type="ARBA" id="ARBA00023242"/>
    </source>
</evidence>
<evidence type="ECO:0000256" key="5">
    <source>
        <dbReference type="ARBA" id="ARBA00016034"/>
    </source>
</evidence>
<dbReference type="OrthoDB" id="10003593at2759"/>
<dbReference type="GO" id="GO:0061015">
    <property type="term" value="P:snRNA import into nucleus"/>
    <property type="evidence" value="ECO:0007669"/>
    <property type="project" value="InterPro"/>
</dbReference>
<evidence type="ECO:0000256" key="8">
    <source>
        <dbReference type="ARBA" id="ARBA00022884"/>
    </source>
</evidence>
<evidence type="ECO:0000313" key="11">
    <source>
        <dbReference type="EMBL" id="KAF2902586.1"/>
    </source>
</evidence>
<dbReference type="PANTHER" id="PTHR13403">
    <property type="entry name" value="SNURPORTIN1 RNUT1 PROTEIN RNA, U TRANSPORTER 1"/>
    <property type="match status" value="1"/>
</dbReference>
<evidence type="ECO:0000256" key="2">
    <source>
        <dbReference type="ARBA" id="ARBA00004123"/>
    </source>
</evidence>
<dbReference type="CDD" id="cd09232">
    <property type="entry name" value="Snurportin-1_C"/>
    <property type="match status" value="1"/>
</dbReference>
<keyword evidence="9" id="KW-0539">Nucleus</keyword>
<organism evidence="11 12">
    <name type="scientific">Ignelater luminosus</name>
    <name type="common">Cucubano</name>
    <name type="synonym">Pyrophorus luminosus</name>
    <dbReference type="NCBI Taxonomy" id="2038154"/>
    <lineage>
        <taxon>Eukaryota</taxon>
        <taxon>Metazoa</taxon>
        <taxon>Ecdysozoa</taxon>
        <taxon>Arthropoda</taxon>
        <taxon>Hexapoda</taxon>
        <taxon>Insecta</taxon>
        <taxon>Pterygota</taxon>
        <taxon>Neoptera</taxon>
        <taxon>Endopterygota</taxon>
        <taxon>Coleoptera</taxon>
        <taxon>Polyphaga</taxon>
        <taxon>Elateriformia</taxon>
        <taxon>Elateroidea</taxon>
        <taxon>Elateridae</taxon>
        <taxon>Agrypninae</taxon>
        <taxon>Pyrophorini</taxon>
        <taxon>Ignelater</taxon>
    </lineage>
</organism>
<accession>A0A8K0DFY7</accession>
<name>A0A8K0DFY7_IGNLU</name>
<evidence type="ECO:0000256" key="1">
    <source>
        <dbReference type="ARBA" id="ARBA00003975"/>
    </source>
</evidence>
<evidence type="ECO:0000256" key="3">
    <source>
        <dbReference type="ARBA" id="ARBA00004496"/>
    </source>
</evidence>
<comment type="function">
    <text evidence="1">Functions as an U snRNP-specific nuclear import adapter. Involved in the trimethylguanosine (m3G)-cap-dependent nuclear import of U snRNPs. Binds specifically to the terminal m3G-cap U snRNAs.</text>
</comment>
<dbReference type="Proteomes" id="UP000801492">
    <property type="component" value="Unassembled WGS sequence"/>
</dbReference>
<protein>
    <recommendedName>
        <fullName evidence="5">Snurportin-1</fullName>
    </recommendedName>
</protein>
<keyword evidence="7" id="KW-0963">Cytoplasm</keyword>
<feature type="domain" description="Snurportin-1 m3G cap-binding" evidence="10">
    <location>
        <begin position="27"/>
        <end position="228"/>
    </location>
</feature>
<dbReference type="SUPFAM" id="SSF56091">
    <property type="entry name" value="DNA ligase/mRNA capping enzyme, catalytic domain"/>
    <property type="match status" value="1"/>
</dbReference>
<dbReference type="AlphaFoldDB" id="A0A8K0DFY7"/>
<keyword evidence="12" id="KW-1185">Reference proteome</keyword>
<keyword evidence="6" id="KW-0813">Transport</keyword>
<proteinExistence type="inferred from homology"/>
<evidence type="ECO:0000256" key="6">
    <source>
        <dbReference type="ARBA" id="ARBA00022448"/>
    </source>
</evidence>
<sequence length="301" mass="35529">MKNQRPPPGYYEVPYRRQGRVRRFYGKLMLAGWLGTKPDNFETNWLIKLCPAGKRCLVVAHNNTTTVYNKFGLMKDRFNSVFPGGNENEPNPNAFTVLDCIYVVLLRPSIEVYYFVLDVLAWNCVPFRQVSALTRFEWLHTRFEEVEVIGREQFLIHREFEKPPEEQNDYKFFLIEALDPSELPNLLAEPYSTQLTGINVKLDGILFYEKTSLYKMCFKNPLVGWLKPFMVQQILYPNLDLHLSYSPIIGYSVMEKYIPDTEKTKRQLKKLKKQRRAWMQRQAMQREAMQVEAMQVEEGEN</sequence>
<dbReference type="GO" id="GO:0005634">
    <property type="term" value="C:nucleus"/>
    <property type="evidence" value="ECO:0007669"/>
    <property type="project" value="UniProtKB-SubCell"/>
</dbReference>
<comment type="subcellular location">
    <subcellularLocation>
        <location evidence="3">Cytoplasm</location>
    </subcellularLocation>
    <subcellularLocation>
        <location evidence="2">Nucleus</location>
    </subcellularLocation>
</comment>
<gene>
    <name evidence="11" type="ORF">ILUMI_03593</name>
</gene>
<dbReference type="Pfam" id="PF21974">
    <property type="entry name" value="SPN1_m3Gcap_bd"/>
    <property type="match status" value="1"/>
</dbReference>
<dbReference type="EMBL" id="VTPC01001246">
    <property type="protein sequence ID" value="KAF2902586.1"/>
    <property type="molecule type" value="Genomic_DNA"/>
</dbReference>
<evidence type="ECO:0000259" key="10">
    <source>
        <dbReference type="Pfam" id="PF21974"/>
    </source>
</evidence>
<evidence type="ECO:0000313" key="12">
    <source>
        <dbReference type="Proteomes" id="UP000801492"/>
    </source>
</evidence>